<dbReference type="RefSeq" id="WP_063260174.1">
    <property type="nucleotide sequence ID" value="NZ_LJKE01000022.1"/>
</dbReference>
<gene>
    <name evidence="1" type="ORF">B4088_1016</name>
</gene>
<sequence>MEFNACKSCQFYSSKTPDLAEMKKQPKTFRIELSEIESILSNPHIFNKSLAINAAIFPTHYCEYQRKFLNKRQFMIIKEDGCELHAVSYGIYMSVYTKDKQKARDMLDADAQKRLKEIYPYLR</sequence>
<comment type="caution">
    <text evidence="1">The sequence shown here is derived from an EMBL/GenBank/DDBJ whole genome shotgun (WGS) entry which is preliminary data.</text>
</comment>
<evidence type="ECO:0000313" key="1">
    <source>
        <dbReference type="EMBL" id="KZD70960.1"/>
    </source>
</evidence>
<protein>
    <submittedName>
        <fullName evidence="1">Uncharacterized protein</fullName>
    </submittedName>
</protein>
<dbReference type="PATRIC" id="fig|1396.535.peg.4857"/>
<organism evidence="1 2">
    <name type="scientific">Bacillus cereus</name>
    <dbReference type="NCBI Taxonomy" id="1396"/>
    <lineage>
        <taxon>Bacteria</taxon>
        <taxon>Bacillati</taxon>
        <taxon>Bacillota</taxon>
        <taxon>Bacilli</taxon>
        <taxon>Bacillales</taxon>
        <taxon>Bacillaceae</taxon>
        <taxon>Bacillus</taxon>
        <taxon>Bacillus cereus group</taxon>
    </lineage>
</organism>
<dbReference type="EMBL" id="LJKE01000022">
    <property type="protein sequence ID" value="KZD70960.1"/>
    <property type="molecule type" value="Genomic_DNA"/>
</dbReference>
<reference evidence="1 2" key="1">
    <citation type="submission" date="2015-09" db="EMBL/GenBank/DDBJ databases">
        <title>Bacillus cereus food isolates.</title>
        <authorList>
            <person name="Boekhorst J."/>
        </authorList>
    </citation>
    <scope>NUCLEOTIDE SEQUENCE [LARGE SCALE GENOMIC DNA]</scope>
    <source>
        <strain evidence="1 2">B4088</strain>
    </source>
</reference>
<accession>A0A164QCQ1</accession>
<dbReference type="Proteomes" id="UP000076482">
    <property type="component" value="Unassembled WGS sequence"/>
</dbReference>
<evidence type="ECO:0000313" key="2">
    <source>
        <dbReference type="Proteomes" id="UP000076482"/>
    </source>
</evidence>
<dbReference type="AlphaFoldDB" id="A0A164QCQ1"/>
<proteinExistence type="predicted"/>
<name>A0A164QCQ1_BACCE</name>